<keyword evidence="8" id="KW-1185">Reference proteome</keyword>
<gene>
    <name evidence="7" type="ORF">Msub_20769</name>
</gene>
<evidence type="ECO:0000256" key="4">
    <source>
        <dbReference type="ARBA" id="ARBA00022679"/>
    </source>
</evidence>
<dbReference type="PANTHER" id="PTHR30606:SF10">
    <property type="entry name" value="PHOSPHATIDYLINOSITOL MANNOSIDE ACYLTRANSFERASE"/>
    <property type="match status" value="1"/>
</dbReference>
<keyword evidence="6 7" id="KW-0012">Acyltransferase</keyword>
<reference evidence="7 8" key="1">
    <citation type="submission" date="2015-06" db="EMBL/GenBank/DDBJ databases">
        <title>Marinobacter subterrani, a genetically tractable neutrophilic iron-oxidizing strain isolated from the Soudan Iron Mine.</title>
        <authorList>
            <person name="Bonis B.M."/>
            <person name="Gralnick J.A."/>
        </authorList>
    </citation>
    <scope>NUCLEOTIDE SEQUENCE [LARGE SCALE GENOMIC DNA]</scope>
    <source>
        <strain evidence="7 8">JG233</strain>
    </source>
</reference>
<dbReference type="PATRIC" id="fig|1658765.3.peg.4033"/>
<evidence type="ECO:0000313" key="7">
    <source>
        <dbReference type="EMBL" id="KMQ73557.1"/>
    </source>
</evidence>
<dbReference type="PANTHER" id="PTHR30606">
    <property type="entry name" value="LIPID A BIOSYNTHESIS LAUROYL ACYLTRANSFERASE"/>
    <property type="match status" value="1"/>
</dbReference>
<evidence type="ECO:0000256" key="6">
    <source>
        <dbReference type="ARBA" id="ARBA00023315"/>
    </source>
</evidence>
<keyword evidence="3" id="KW-0997">Cell inner membrane</keyword>
<dbReference type="OrthoDB" id="9803456at2"/>
<dbReference type="STRING" id="1658765.Msub_20769"/>
<dbReference type="CDD" id="cd07984">
    <property type="entry name" value="LPLAT_LABLAT-like"/>
    <property type="match status" value="1"/>
</dbReference>
<comment type="subcellular location">
    <subcellularLocation>
        <location evidence="1">Cell inner membrane</location>
    </subcellularLocation>
</comment>
<evidence type="ECO:0000256" key="2">
    <source>
        <dbReference type="ARBA" id="ARBA00022475"/>
    </source>
</evidence>
<evidence type="ECO:0000256" key="1">
    <source>
        <dbReference type="ARBA" id="ARBA00004533"/>
    </source>
</evidence>
<dbReference type="GO" id="GO:0009247">
    <property type="term" value="P:glycolipid biosynthetic process"/>
    <property type="evidence" value="ECO:0007669"/>
    <property type="project" value="UniProtKB-ARBA"/>
</dbReference>
<evidence type="ECO:0000256" key="5">
    <source>
        <dbReference type="ARBA" id="ARBA00023136"/>
    </source>
</evidence>
<protein>
    <submittedName>
        <fullName evidence="7">Lauroyl/myristoyl acyltransferase</fullName>
        <ecNumber evidence="7">2.3.1.-</ecNumber>
    </submittedName>
</protein>
<dbReference type="InterPro" id="IPR004960">
    <property type="entry name" value="LipA_acyltrans"/>
</dbReference>
<dbReference type="Pfam" id="PF03279">
    <property type="entry name" value="Lip_A_acyltrans"/>
    <property type="match status" value="1"/>
</dbReference>
<organism evidence="7 8">
    <name type="scientific">Marinobacter subterrani</name>
    <dbReference type="NCBI Taxonomy" id="1658765"/>
    <lineage>
        <taxon>Bacteria</taxon>
        <taxon>Pseudomonadati</taxon>
        <taxon>Pseudomonadota</taxon>
        <taxon>Gammaproteobacteria</taxon>
        <taxon>Pseudomonadales</taxon>
        <taxon>Marinobacteraceae</taxon>
        <taxon>Marinobacter</taxon>
    </lineage>
</organism>
<accession>A0A0J7J5V2</accession>
<evidence type="ECO:0000256" key="3">
    <source>
        <dbReference type="ARBA" id="ARBA00022519"/>
    </source>
</evidence>
<dbReference type="EC" id="2.3.1.-" evidence="7"/>
<dbReference type="GO" id="GO:0005886">
    <property type="term" value="C:plasma membrane"/>
    <property type="evidence" value="ECO:0007669"/>
    <property type="project" value="UniProtKB-SubCell"/>
</dbReference>
<keyword evidence="4 7" id="KW-0808">Transferase</keyword>
<sequence>MTGKLIKLVFRLLSLLSLKNAQRLGRFLGSVAWRLDGRSVETTRKNLRACYPDLNDRDIESFGRDSLRETAATALEIPLMWEWPIERCLGLIREIEGEHLLEEYKEGKRGLLLLAPHLGNWELSGLFFASRYRMAALYSPPNQPGFEDYMKKVRSRSGSELVATDRRGIMRLFGILKEGGVVGILPDQTPRQESGEFAPFFGIPAVTMTLASKLIQKTGAKPLITYAQRLPDGRGFKMVIKEVEPGMESRDMTESLTALNRSVEKCIVEVPAQYQWEYKRFRRTAPGHNPVY</sequence>
<keyword evidence="2" id="KW-1003">Cell membrane</keyword>
<dbReference type="PIRSF" id="PIRSF026649">
    <property type="entry name" value="MsbB"/>
    <property type="match status" value="1"/>
</dbReference>
<dbReference type="EMBL" id="LFBU01000002">
    <property type="protein sequence ID" value="KMQ73557.1"/>
    <property type="molecule type" value="Genomic_DNA"/>
</dbReference>
<keyword evidence="5" id="KW-0472">Membrane</keyword>
<proteinExistence type="predicted"/>
<dbReference type="AlphaFoldDB" id="A0A0J7J5V2"/>
<dbReference type="GO" id="GO:0016746">
    <property type="term" value="F:acyltransferase activity"/>
    <property type="evidence" value="ECO:0007669"/>
    <property type="project" value="UniProtKB-KW"/>
</dbReference>
<name>A0A0J7J5V2_9GAMM</name>
<evidence type="ECO:0000313" key="8">
    <source>
        <dbReference type="Proteomes" id="UP000036102"/>
    </source>
</evidence>
<dbReference type="RefSeq" id="WP_048497790.1">
    <property type="nucleotide sequence ID" value="NZ_LFBU01000002.1"/>
</dbReference>
<comment type="caution">
    <text evidence="7">The sequence shown here is derived from an EMBL/GenBank/DDBJ whole genome shotgun (WGS) entry which is preliminary data.</text>
</comment>
<dbReference type="Proteomes" id="UP000036102">
    <property type="component" value="Unassembled WGS sequence"/>
</dbReference>